<dbReference type="InterPro" id="IPR008912">
    <property type="entry name" value="Uncharacterised_CoxE"/>
</dbReference>
<dbReference type="RefSeq" id="WP_198569892.1">
    <property type="nucleotide sequence ID" value="NZ_CP066167.1"/>
</dbReference>
<evidence type="ECO:0000313" key="3">
    <source>
        <dbReference type="Proteomes" id="UP000596063"/>
    </source>
</evidence>
<name>A0A7T4UQP2_9GAMM</name>
<proteinExistence type="predicted"/>
<protein>
    <submittedName>
        <fullName evidence="2">VWA domain-containing protein</fullName>
    </submittedName>
</protein>
<dbReference type="AlphaFoldDB" id="A0A7T4UQP2"/>
<organism evidence="2 3">
    <name type="scientific">Spongiibacter nanhainus</name>
    <dbReference type="NCBI Taxonomy" id="2794344"/>
    <lineage>
        <taxon>Bacteria</taxon>
        <taxon>Pseudomonadati</taxon>
        <taxon>Pseudomonadota</taxon>
        <taxon>Gammaproteobacteria</taxon>
        <taxon>Cellvibrionales</taxon>
        <taxon>Spongiibacteraceae</taxon>
        <taxon>Spongiibacter</taxon>
    </lineage>
</organism>
<dbReference type="CDD" id="cd00198">
    <property type="entry name" value="vWFA"/>
    <property type="match status" value="1"/>
</dbReference>
<gene>
    <name evidence="2" type="ORF">I6N98_00530</name>
</gene>
<feature type="region of interest" description="Disordered" evidence="1">
    <location>
        <begin position="71"/>
        <end position="119"/>
    </location>
</feature>
<dbReference type="Pfam" id="PF05762">
    <property type="entry name" value="VWA_CoxE"/>
    <property type="match status" value="1"/>
</dbReference>
<dbReference type="EMBL" id="CP066167">
    <property type="protein sequence ID" value="QQD18398.1"/>
    <property type="molecule type" value="Genomic_DNA"/>
</dbReference>
<dbReference type="PANTHER" id="PTHR39338:SF5">
    <property type="entry name" value="BLR6139 PROTEIN"/>
    <property type="match status" value="1"/>
</dbReference>
<dbReference type="Proteomes" id="UP000596063">
    <property type="component" value="Chromosome"/>
</dbReference>
<sequence length="461" mass="51511">MDAPLLQFIRHLRHHGVAVSPSETLDAMQVAAALGYADRSLLYHGLRTSLAKSEEDQEAFARCFGQFFQFDPSPTAGNDTESADGEAREDAEGDTPDEPGNGDGGGQSQGGGGGMGLSERDNQEAFAEVMQAAADVGLENMTLSTQRGIYRMRMLDALNDKQRRAQIAELEAGDAEQQAQAQWLQGQRDAQLEMIQALMDRQLLLNNNAASRAYQEQLIQQSNIAALDRYYRDRLPPLIRKLAKKLAAKHRQRHRRAKRGKLDVGKTLRRSIAYDGIPFERHWRNTRREKSDIYVLCDLSGSVSSWSEVLLLFVQSLAGVLPHTRTFVFCGPSVEVSELFKQHDPDTALALIQQRHGMGASDYGAALRTFRDQVIDTVNRRSTVIILGDGRNNGGDPGLEALRELYLRSRLVLWFNPEARSRWQSGDSEIRRYQTACHYVAECGSVQKLERLLDGLLTLLL</sequence>
<reference evidence="2 3" key="1">
    <citation type="submission" date="2020-12" db="EMBL/GenBank/DDBJ databases">
        <authorList>
            <person name="Shan Y."/>
        </authorList>
    </citation>
    <scope>NUCLEOTIDE SEQUENCE [LARGE SCALE GENOMIC DNA]</scope>
    <source>
        <strain evidence="3">csc3.9</strain>
    </source>
</reference>
<dbReference type="InterPro" id="IPR036465">
    <property type="entry name" value="vWFA_dom_sf"/>
</dbReference>
<dbReference type="PIRSF" id="PIRSF010256">
    <property type="entry name" value="CoxE_vWa"/>
    <property type="match status" value="1"/>
</dbReference>
<dbReference type="Gene3D" id="3.40.50.410">
    <property type="entry name" value="von Willebrand factor, type A domain"/>
    <property type="match status" value="1"/>
</dbReference>
<accession>A0A7T4UQP2</accession>
<dbReference type="SUPFAM" id="SSF53300">
    <property type="entry name" value="vWA-like"/>
    <property type="match status" value="1"/>
</dbReference>
<dbReference type="InterPro" id="IPR011195">
    <property type="entry name" value="UCP010256"/>
</dbReference>
<keyword evidence="3" id="KW-1185">Reference proteome</keyword>
<evidence type="ECO:0000256" key="1">
    <source>
        <dbReference type="SAM" id="MobiDB-lite"/>
    </source>
</evidence>
<dbReference type="KEGG" id="snan:I6N98_00530"/>
<feature type="compositionally biased region" description="Gly residues" evidence="1">
    <location>
        <begin position="101"/>
        <end position="116"/>
    </location>
</feature>
<dbReference type="PANTHER" id="PTHR39338">
    <property type="entry name" value="BLL5662 PROTEIN-RELATED"/>
    <property type="match status" value="1"/>
</dbReference>
<evidence type="ECO:0000313" key="2">
    <source>
        <dbReference type="EMBL" id="QQD18398.1"/>
    </source>
</evidence>